<sequence length="44" mass="4803">MRLRAGRPRSKWRSAGVSEPRYAAPAAIEAAAKRPEGRARRGAI</sequence>
<dbReference type="KEGG" id="mag:amb3036"/>
<protein>
    <submittedName>
        <fullName evidence="2">Uncharacterized protein</fullName>
    </submittedName>
</protein>
<evidence type="ECO:0000313" key="2">
    <source>
        <dbReference type="EMBL" id="BAE51840.1"/>
    </source>
</evidence>
<dbReference type="EMBL" id="AP007255">
    <property type="protein sequence ID" value="BAE51840.1"/>
    <property type="molecule type" value="Genomic_DNA"/>
</dbReference>
<organism evidence="2 3">
    <name type="scientific">Paramagnetospirillum magneticum (strain ATCC 700264 / AMB-1)</name>
    <name type="common">Magnetospirillum magneticum</name>
    <dbReference type="NCBI Taxonomy" id="342108"/>
    <lineage>
        <taxon>Bacteria</taxon>
        <taxon>Pseudomonadati</taxon>
        <taxon>Pseudomonadota</taxon>
        <taxon>Alphaproteobacteria</taxon>
        <taxon>Rhodospirillales</taxon>
        <taxon>Magnetospirillaceae</taxon>
        <taxon>Paramagnetospirillum</taxon>
    </lineage>
</organism>
<evidence type="ECO:0000313" key="3">
    <source>
        <dbReference type="Proteomes" id="UP000007058"/>
    </source>
</evidence>
<evidence type="ECO:0000256" key="1">
    <source>
        <dbReference type="SAM" id="MobiDB-lite"/>
    </source>
</evidence>
<keyword evidence="3" id="KW-1185">Reference proteome</keyword>
<dbReference type="HOGENOM" id="CLU_3218296_0_0_5"/>
<gene>
    <name evidence="2" type="ordered locus">amb3036</name>
</gene>
<reference evidence="2 3" key="1">
    <citation type="journal article" date="2005" name="DNA Res.">
        <title>Complete genome sequence of the facultative anaerobic magnetotactic bacterium Magnetospirillum sp. strain AMB-1.</title>
        <authorList>
            <person name="Matsunaga T."/>
            <person name="Okamura Y."/>
            <person name="Fukuda Y."/>
            <person name="Wahyudi A.T."/>
            <person name="Murase Y."/>
            <person name="Takeyama H."/>
        </authorList>
    </citation>
    <scope>NUCLEOTIDE SEQUENCE [LARGE SCALE GENOMIC DNA]</scope>
    <source>
        <strain evidence="3">ATCC 700264 / AMB-1</strain>
    </source>
</reference>
<feature type="compositionally biased region" description="Basic residues" evidence="1">
    <location>
        <begin position="1"/>
        <end position="12"/>
    </location>
</feature>
<proteinExistence type="predicted"/>
<dbReference type="Proteomes" id="UP000007058">
    <property type="component" value="Chromosome"/>
</dbReference>
<feature type="compositionally biased region" description="Basic and acidic residues" evidence="1">
    <location>
        <begin position="31"/>
        <end position="44"/>
    </location>
</feature>
<dbReference type="AlphaFoldDB" id="Q2W2T5"/>
<feature type="region of interest" description="Disordered" evidence="1">
    <location>
        <begin position="1"/>
        <end position="44"/>
    </location>
</feature>
<name>Q2W2T5_PARM1</name>
<accession>Q2W2T5</accession>